<dbReference type="RefSeq" id="WP_132408881.1">
    <property type="nucleotide sequence ID" value="NZ_SMKA01000094.1"/>
</dbReference>
<reference evidence="2 3" key="1">
    <citation type="submission" date="2019-03" db="EMBL/GenBank/DDBJ databases">
        <title>Draft genome sequences of novel Actinobacteria.</title>
        <authorList>
            <person name="Sahin N."/>
            <person name="Ay H."/>
            <person name="Saygin H."/>
        </authorList>
    </citation>
    <scope>NUCLEOTIDE SEQUENCE [LARGE SCALE GENOMIC DNA]</scope>
    <source>
        <strain evidence="2 3">JCM 30547</strain>
    </source>
</reference>
<gene>
    <name evidence="2" type="ORF">E1261_20745</name>
</gene>
<name>A0A4R4PY09_9ACTN</name>
<keyword evidence="1" id="KW-0732">Signal</keyword>
<organism evidence="2 3">
    <name type="scientific">Kribbella albertanoniae</name>
    <dbReference type="NCBI Taxonomy" id="1266829"/>
    <lineage>
        <taxon>Bacteria</taxon>
        <taxon>Bacillati</taxon>
        <taxon>Actinomycetota</taxon>
        <taxon>Actinomycetes</taxon>
        <taxon>Propionibacteriales</taxon>
        <taxon>Kribbellaceae</taxon>
        <taxon>Kribbella</taxon>
    </lineage>
</organism>
<proteinExistence type="predicted"/>
<dbReference type="OrthoDB" id="5194255at2"/>
<protein>
    <submittedName>
        <fullName evidence="2">Uncharacterized protein</fullName>
    </submittedName>
</protein>
<sequence length="144" mass="14140">MRFRTAVLSALLVVSSVGVAAGPASARTDAAGSGTITFQGTPCAFTFTYDGGPPPAAVQIQSIDIADSCSADGTATGTLTFGPGNAATLALKVAVTKPISCGYSGSLTGTYSGNAGTFPEQSVPKSSGSFLCPNPAKIAITATL</sequence>
<evidence type="ECO:0000313" key="3">
    <source>
        <dbReference type="Proteomes" id="UP000295075"/>
    </source>
</evidence>
<evidence type="ECO:0000313" key="2">
    <source>
        <dbReference type="EMBL" id="TDC27404.1"/>
    </source>
</evidence>
<feature type="signal peptide" evidence="1">
    <location>
        <begin position="1"/>
        <end position="20"/>
    </location>
</feature>
<dbReference type="AlphaFoldDB" id="A0A4R4PY09"/>
<dbReference type="Proteomes" id="UP000295075">
    <property type="component" value="Unassembled WGS sequence"/>
</dbReference>
<dbReference type="EMBL" id="SMKA01000094">
    <property type="protein sequence ID" value="TDC27404.1"/>
    <property type="molecule type" value="Genomic_DNA"/>
</dbReference>
<accession>A0A4R4PY09</accession>
<feature type="chain" id="PRO_5038334841" evidence="1">
    <location>
        <begin position="21"/>
        <end position="144"/>
    </location>
</feature>
<evidence type="ECO:0000256" key="1">
    <source>
        <dbReference type="SAM" id="SignalP"/>
    </source>
</evidence>
<keyword evidence="3" id="KW-1185">Reference proteome</keyword>
<comment type="caution">
    <text evidence="2">The sequence shown here is derived from an EMBL/GenBank/DDBJ whole genome shotgun (WGS) entry which is preliminary data.</text>
</comment>